<feature type="compositionally biased region" description="Basic and acidic residues" evidence="4">
    <location>
        <begin position="218"/>
        <end position="234"/>
    </location>
</feature>
<feature type="compositionally biased region" description="Polar residues" evidence="4">
    <location>
        <begin position="361"/>
        <end position="379"/>
    </location>
</feature>
<feature type="compositionally biased region" description="Polar residues" evidence="4">
    <location>
        <begin position="466"/>
        <end position="475"/>
    </location>
</feature>
<dbReference type="AlphaFoldDB" id="A0A8S4AHN9"/>
<dbReference type="PANTHER" id="PTHR22997:SF3">
    <property type="entry name" value="PROTEIN KINTOUN"/>
    <property type="match status" value="1"/>
</dbReference>
<name>A0A8S4AHN9_9TELE</name>
<comment type="similarity">
    <text evidence="3">Belongs to the PIH1 family. Kintoun subfamily.</text>
</comment>
<dbReference type="Pfam" id="PF08190">
    <property type="entry name" value="PIH1"/>
    <property type="match status" value="1"/>
</dbReference>
<proteinExistence type="inferred from homology"/>
<protein>
    <recommendedName>
        <fullName evidence="3">Protein kintoun</fullName>
    </recommendedName>
    <alternativeName>
        <fullName evidence="3">Dynein assembly factor 2, axonemal</fullName>
    </alternativeName>
</protein>
<evidence type="ECO:0000256" key="1">
    <source>
        <dbReference type="ARBA" id="ARBA00022490"/>
    </source>
</evidence>
<keyword evidence="1 3" id="KW-0963">Cytoplasm</keyword>
<comment type="function">
    <text evidence="3">Required for cytoplasmic pre-assembly of axonemal dyneins, thereby playing a central role in motility in cilia and flagella. Involved in pre-assembly of dynein arm complexes in the cytoplasm before intraflagellar transport loads them for the ciliary compartment.</text>
</comment>
<dbReference type="PANTHER" id="PTHR22997">
    <property type="entry name" value="PIH1 DOMAIN-CONTAINING PROTEIN 1"/>
    <property type="match status" value="1"/>
</dbReference>
<dbReference type="EMBL" id="CAJRST010002224">
    <property type="protein sequence ID" value="CAG5866475.1"/>
    <property type="molecule type" value="Genomic_DNA"/>
</dbReference>
<dbReference type="InterPro" id="IPR012981">
    <property type="entry name" value="PIH1_N"/>
</dbReference>
<reference evidence="7" key="1">
    <citation type="submission" date="2021-05" db="EMBL/GenBank/DDBJ databases">
        <authorList>
            <person name="Tigano A."/>
        </authorList>
    </citation>
    <scope>NUCLEOTIDE SEQUENCE</scope>
</reference>
<evidence type="ECO:0000256" key="3">
    <source>
        <dbReference type="HAMAP-Rule" id="MF_03069"/>
    </source>
</evidence>
<evidence type="ECO:0000259" key="6">
    <source>
        <dbReference type="Pfam" id="PF18201"/>
    </source>
</evidence>
<organism evidence="7 8">
    <name type="scientific">Menidia menidia</name>
    <name type="common">Atlantic silverside</name>
    <dbReference type="NCBI Taxonomy" id="238744"/>
    <lineage>
        <taxon>Eukaryota</taxon>
        <taxon>Metazoa</taxon>
        <taxon>Chordata</taxon>
        <taxon>Craniata</taxon>
        <taxon>Vertebrata</taxon>
        <taxon>Euteleostomi</taxon>
        <taxon>Actinopterygii</taxon>
        <taxon>Neopterygii</taxon>
        <taxon>Teleostei</taxon>
        <taxon>Neoteleostei</taxon>
        <taxon>Acanthomorphata</taxon>
        <taxon>Ovalentaria</taxon>
        <taxon>Atherinomorphae</taxon>
        <taxon>Atheriniformes</taxon>
        <taxon>Atherinopsidae</taxon>
        <taxon>Menidiinae</taxon>
        <taxon>Menidia</taxon>
    </lineage>
</organism>
<feature type="domain" description="PIH1D1/2/3 CS-like" evidence="6">
    <location>
        <begin position="252"/>
        <end position="351"/>
    </location>
</feature>
<dbReference type="GO" id="GO:0060285">
    <property type="term" value="P:cilium-dependent cell motility"/>
    <property type="evidence" value="ECO:0007669"/>
    <property type="project" value="UniProtKB-UniRule"/>
</dbReference>
<feature type="compositionally biased region" description="Acidic residues" evidence="4">
    <location>
        <begin position="616"/>
        <end position="625"/>
    </location>
</feature>
<sequence length="676" mass="76741">MELGDKLKDLNLSADEMDKFTKAFKDKKFREMLCDYAQEISDPENRRIYEEEIKLLEQDRGNSVEFIHPTPFRVIKTSEGGKQKCFINICSNEKIGKPEVKCAVSEDGRKGQNWSLPHTLHPGRQHEDPKGNKFMIYDVIYHPDTLHLASRNKRFMDMVDDTAIQGIQKAFKVTLDKRNVKEMKTKYKGTPQPCVIRKPIAGYQKPHEQPGPLSFPYPDEKQPEGKPAETLPKKTGDAQLNFQTRQQQTKEPTQPNYTVKYRSVVDLQDFRCSRDSAQSPRPKEIVVTIDVPLLKSVTNTNLEVKQKSLLLESEKPAYRLELPLAYPVDEDKGEAKFSKQKGQLTVTLPVLPPAEAFDYSVGSTTPTSDFQSDSESQGESGVAEEEDKGDEREWRGRQEQEAEQIDRKTGRELRDKEETGTQEERKTQPEREGQESEEEERKDRILQREEQKTEDLPEQQELNREVFQSITTSDAMNPHDELQEDSCDRSAENLECGDTSVLRAETSAEEENSTADTRLQAAAKDEDRHILIYDVHSGHQAEDKEENLTSALESAAETNPSDNQEETEKTEAGRGGKQVGTDAAHLNDASGEEPRSVSDRQLILRSAEFPSASEEQREETDEDDLPAGTSFPPAEWAEPQPAFLREVDADGNERVISDHSTTAAFDFQNQLLYELD</sequence>
<feature type="compositionally biased region" description="Basic and acidic residues" evidence="4">
    <location>
        <begin position="533"/>
        <end position="542"/>
    </location>
</feature>
<dbReference type="Proteomes" id="UP000677803">
    <property type="component" value="Unassembled WGS sequence"/>
</dbReference>
<dbReference type="CDD" id="cd00298">
    <property type="entry name" value="ACD_sHsps_p23-like"/>
    <property type="match status" value="1"/>
</dbReference>
<feature type="region of interest" description="Disordered" evidence="4">
    <location>
        <begin position="203"/>
        <end position="234"/>
    </location>
</feature>
<feature type="compositionally biased region" description="Basic and acidic residues" evidence="4">
    <location>
        <begin position="477"/>
        <end position="491"/>
    </location>
</feature>
<feature type="compositionally biased region" description="Polar residues" evidence="4">
    <location>
        <begin position="548"/>
        <end position="562"/>
    </location>
</feature>
<keyword evidence="8" id="KW-1185">Reference proteome</keyword>
<dbReference type="GO" id="GO:0003351">
    <property type="term" value="P:epithelial cilium movement involved in extracellular fluid movement"/>
    <property type="evidence" value="ECO:0007669"/>
    <property type="project" value="TreeGrafter"/>
</dbReference>
<dbReference type="OrthoDB" id="546764at2759"/>
<dbReference type="GO" id="GO:0120293">
    <property type="term" value="C:dynein axonemal particle"/>
    <property type="evidence" value="ECO:0007669"/>
    <property type="project" value="UniProtKB-SubCell"/>
</dbReference>
<evidence type="ECO:0000256" key="4">
    <source>
        <dbReference type="SAM" id="MobiDB-lite"/>
    </source>
</evidence>
<comment type="caution">
    <text evidence="7">The sequence shown here is derived from an EMBL/GenBank/DDBJ whole genome shotgun (WGS) entry which is preliminary data.</text>
</comment>
<accession>A0A8S4AHN9</accession>
<evidence type="ECO:0000256" key="2">
    <source>
        <dbReference type="ARBA" id="ARBA00024190"/>
    </source>
</evidence>
<dbReference type="InterPro" id="IPR041442">
    <property type="entry name" value="PIH1D1/2/3_CS-like"/>
</dbReference>
<comment type="subcellular location">
    <subcellularLocation>
        <location evidence="3">Cytoplasm</location>
    </subcellularLocation>
    <subcellularLocation>
        <location evidence="2">Dynein axonemal particle</location>
    </subcellularLocation>
    <text evidence="3">Localizes in the apical cytoplasm around the gamma-tubulin-positive pericentriolar region, not in the cilia.</text>
</comment>
<dbReference type="GO" id="GO:0070286">
    <property type="term" value="P:axonemal dynein complex assembly"/>
    <property type="evidence" value="ECO:0007669"/>
    <property type="project" value="UniProtKB-UniRule"/>
</dbReference>
<dbReference type="InterPro" id="IPR034727">
    <property type="entry name" value="Kintoun"/>
</dbReference>
<dbReference type="HAMAP" id="MF_03069">
    <property type="entry name" value="Kintoun"/>
    <property type="match status" value="1"/>
</dbReference>
<dbReference type="Pfam" id="PF18201">
    <property type="entry name" value="PIH1_CS"/>
    <property type="match status" value="1"/>
</dbReference>
<dbReference type="GO" id="GO:0005576">
    <property type="term" value="C:extracellular region"/>
    <property type="evidence" value="ECO:0007669"/>
    <property type="project" value="GOC"/>
</dbReference>
<evidence type="ECO:0000313" key="8">
    <source>
        <dbReference type="Proteomes" id="UP000677803"/>
    </source>
</evidence>
<feature type="region of interest" description="Disordered" evidence="4">
    <location>
        <begin position="533"/>
        <end position="641"/>
    </location>
</feature>
<evidence type="ECO:0000259" key="5">
    <source>
        <dbReference type="Pfam" id="PF08190"/>
    </source>
</evidence>
<evidence type="ECO:0000313" key="7">
    <source>
        <dbReference type="EMBL" id="CAG5866475.1"/>
    </source>
</evidence>
<gene>
    <name evidence="3" type="primary">DNAAF2</name>
    <name evidence="3" type="synonym">KTU</name>
    <name evidence="7" type="ORF">MMEN_LOCUS3192</name>
</gene>
<feature type="region of interest" description="Disordered" evidence="4">
    <location>
        <begin position="357"/>
        <end position="491"/>
    </location>
</feature>
<dbReference type="InterPro" id="IPR050734">
    <property type="entry name" value="PIH1/Kintoun_subfamily"/>
</dbReference>
<feature type="domain" description="PIH1 N-terminal" evidence="5">
    <location>
        <begin position="40"/>
        <end position="202"/>
    </location>
</feature>
<feature type="compositionally biased region" description="Basic and acidic residues" evidence="4">
    <location>
        <begin position="389"/>
        <end position="455"/>
    </location>
</feature>